<comment type="caution">
    <text evidence="5">The sequence shown here is derived from an EMBL/GenBank/DDBJ whole genome shotgun (WGS) entry which is preliminary data.</text>
</comment>
<keyword evidence="1" id="KW-0813">Transport</keyword>
<dbReference type="EMBL" id="CACSLK010015718">
    <property type="protein sequence ID" value="CAA0817209.1"/>
    <property type="molecule type" value="Genomic_DNA"/>
</dbReference>
<dbReference type="PANTHER" id="PTHR33214:SF69">
    <property type="entry name" value="BIFUNCTIONAL INHIBITOR_LIPID-TRANSFER PROTEIN_SEED STORAGE 2S ALBUMIN SUPERFAMILY PROTEIN"/>
    <property type="match status" value="1"/>
</dbReference>
<dbReference type="AlphaFoldDB" id="A0A9N7R7M6"/>
<proteinExistence type="predicted"/>
<dbReference type="GO" id="GO:0008289">
    <property type="term" value="F:lipid binding"/>
    <property type="evidence" value="ECO:0007669"/>
    <property type="project" value="UniProtKB-KW"/>
</dbReference>
<dbReference type="Gene3D" id="1.10.110.10">
    <property type="entry name" value="Plant lipid-transfer and hydrophobic proteins"/>
    <property type="match status" value="1"/>
</dbReference>
<evidence type="ECO:0000313" key="6">
    <source>
        <dbReference type="Proteomes" id="UP001153555"/>
    </source>
</evidence>
<keyword evidence="2" id="KW-0446">Lipid-binding</keyword>
<sequence>MNAQTCLAIVSILLILSVEQVQVTKAVTCNPMQLSPCATAITSPSKPSKVCCAKLKEQRPCLCRYVKNPYLQKLIKSPRAKIVAAFCGTRYPRC</sequence>
<dbReference type="InterPro" id="IPR016140">
    <property type="entry name" value="Bifunc_inhib/LTP/seed_store"/>
</dbReference>
<dbReference type="InterPro" id="IPR033872">
    <property type="entry name" value="nsLTP2"/>
</dbReference>
<dbReference type="CDD" id="cd01959">
    <property type="entry name" value="nsLTP2"/>
    <property type="match status" value="1"/>
</dbReference>
<evidence type="ECO:0000256" key="1">
    <source>
        <dbReference type="ARBA" id="ARBA00022448"/>
    </source>
</evidence>
<name>A0A9N7R7M6_STRHE</name>
<dbReference type="Proteomes" id="UP001153555">
    <property type="component" value="Unassembled WGS sequence"/>
</dbReference>
<evidence type="ECO:0000259" key="4">
    <source>
        <dbReference type="Pfam" id="PF00234"/>
    </source>
</evidence>
<dbReference type="PANTHER" id="PTHR33214">
    <property type="entry name" value="BIFUNCTIONAL INHIBITOR/LIPID-TRANSFER PROTEIN/SEED STORAGE 2S ALBUMIN SUPERFAMILY PROTEIN"/>
    <property type="match status" value="1"/>
</dbReference>
<evidence type="ECO:0000313" key="5">
    <source>
        <dbReference type="EMBL" id="CAA0817209.1"/>
    </source>
</evidence>
<accession>A0A9N7R7M6</accession>
<dbReference type="OrthoDB" id="665742at2759"/>
<protein>
    <submittedName>
        <fullName evidence="5">Bifunctional inhibitor/lipid-transfer protein/seed storage 2S albumin superfamily protein</fullName>
    </submittedName>
</protein>
<feature type="chain" id="PRO_5040344002" evidence="3">
    <location>
        <begin position="21"/>
        <end position="94"/>
    </location>
</feature>
<dbReference type="SUPFAM" id="SSF47699">
    <property type="entry name" value="Bifunctional inhibitor/lipid-transfer protein/seed storage 2S albumin"/>
    <property type="match status" value="1"/>
</dbReference>
<reference evidence="5" key="1">
    <citation type="submission" date="2019-12" db="EMBL/GenBank/DDBJ databases">
        <authorList>
            <person name="Scholes J."/>
        </authorList>
    </citation>
    <scope>NUCLEOTIDE SEQUENCE</scope>
</reference>
<gene>
    <name evidence="5" type="ORF">SHERM_16876</name>
</gene>
<dbReference type="GO" id="GO:0006869">
    <property type="term" value="P:lipid transport"/>
    <property type="evidence" value="ECO:0007669"/>
    <property type="project" value="InterPro"/>
</dbReference>
<evidence type="ECO:0000256" key="3">
    <source>
        <dbReference type="SAM" id="SignalP"/>
    </source>
</evidence>
<evidence type="ECO:0000256" key="2">
    <source>
        <dbReference type="ARBA" id="ARBA00023121"/>
    </source>
</evidence>
<keyword evidence="6" id="KW-1185">Reference proteome</keyword>
<organism evidence="5 6">
    <name type="scientific">Striga hermonthica</name>
    <name type="common">Purple witchweed</name>
    <name type="synonym">Buchnera hermonthica</name>
    <dbReference type="NCBI Taxonomy" id="68872"/>
    <lineage>
        <taxon>Eukaryota</taxon>
        <taxon>Viridiplantae</taxon>
        <taxon>Streptophyta</taxon>
        <taxon>Embryophyta</taxon>
        <taxon>Tracheophyta</taxon>
        <taxon>Spermatophyta</taxon>
        <taxon>Magnoliopsida</taxon>
        <taxon>eudicotyledons</taxon>
        <taxon>Gunneridae</taxon>
        <taxon>Pentapetalae</taxon>
        <taxon>asterids</taxon>
        <taxon>lamiids</taxon>
        <taxon>Lamiales</taxon>
        <taxon>Orobanchaceae</taxon>
        <taxon>Buchnereae</taxon>
        <taxon>Striga</taxon>
    </lineage>
</organism>
<feature type="domain" description="Bifunctional inhibitor/plant lipid transfer protein/seed storage helical" evidence="4">
    <location>
        <begin position="31"/>
        <end position="94"/>
    </location>
</feature>
<dbReference type="Pfam" id="PF00234">
    <property type="entry name" value="Tryp_alpha_amyl"/>
    <property type="match status" value="1"/>
</dbReference>
<keyword evidence="3" id="KW-0732">Signal</keyword>
<dbReference type="InterPro" id="IPR036312">
    <property type="entry name" value="Bifun_inhib/LTP/seed_sf"/>
</dbReference>
<feature type="signal peptide" evidence="3">
    <location>
        <begin position="1"/>
        <end position="20"/>
    </location>
</feature>